<dbReference type="InterPro" id="IPR050447">
    <property type="entry name" value="Erg6_SMT_methyltransf"/>
</dbReference>
<dbReference type="PANTHER" id="PTHR44068">
    <property type="entry name" value="ZGC:194242"/>
    <property type="match status" value="1"/>
</dbReference>
<dbReference type="Pfam" id="PF13649">
    <property type="entry name" value="Methyltransf_25"/>
    <property type="match status" value="1"/>
</dbReference>
<reference evidence="2 3" key="1">
    <citation type="submission" date="2019-01" db="EMBL/GenBank/DDBJ databases">
        <title>Genome sequencing of strain FW100M-2.</title>
        <authorList>
            <person name="Heo J."/>
            <person name="Kim S.-J."/>
            <person name="Kim J.-S."/>
            <person name="Hong S.-B."/>
            <person name="Kwon S.-W."/>
        </authorList>
    </citation>
    <scope>NUCLEOTIDE SEQUENCE [LARGE SCALE GENOMIC DNA]</scope>
    <source>
        <strain evidence="2 3">FW100M-2</strain>
    </source>
</reference>
<dbReference type="PANTHER" id="PTHR44068:SF11">
    <property type="entry name" value="GERANYL DIPHOSPHATE 2-C-METHYLTRANSFERASE"/>
    <property type="match status" value="1"/>
</dbReference>
<dbReference type="SUPFAM" id="SSF53335">
    <property type="entry name" value="S-adenosyl-L-methionine-dependent methyltransferases"/>
    <property type="match status" value="1"/>
</dbReference>
<dbReference type="KEGG" id="pprt:ET464_09180"/>
<keyword evidence="3" id="KW-1185">Reference proteome</keyword>
<keyword evidence="2" id="KW-0808">Transferase</keyword>
<protein>
    <submittedName>
        <fullName evidence="2">Class I SAM-dependent methyltransferase</fullName>
    </submittedName>
</protein>
<evidence type="ECO:0000259" key="1">
    <source>
        <dbReference type="Pfam" id="PF13649"/>
    </source>
</evidence>
<evidence type="ECO:0000313" key="2">
    <source>
        <dbReference type="EMBL" id="QAY66547.1"/>
    </source>
</evidence>
<name>A0A4P6F0M3_9BACL</name>
<dbReference type="OrthoDB" id="43862at2"/>
<evidence type="ECO:0000313" key="3">
    <source>
        <dbReference type="Proteomes" id="UP000293568"/>
    </source>
</evidence>
<keyword evidence="2" id="KW-0489">Methyltransferase</keyword>
<dbReference type="EMBL" id="CP035492">
    <property type="protein sequence ID" value="QAY66547.1"/>
    <property type="molecule type" value="Genomic_DNA"/>
</dbReference>
<dbReference type="GO" id="GO:0008168">
    <property type="term" value="F:methyltransferase activity"/>
    <property type="evidence" value="ECO:0007669"/>
    <property type="project" value="UniProtKB-KW"/>
</dbReference>
<dbReference type="Proteomes" id="UP000293568">
    <property type="component" value="Chromosome"/>
</dbReference>
<dbReference type="RefSeq" id="WP_129440229.1">
    <property type="nucleotide sequence ID" value="NZ_CP035492.1"/>
</dbReference>
<sequence>MDYHTLLARLGEGSAHPGGFQATKRFIRQIGFPRGTKVLEAGCGTGRTACYLASLGCKVTAIDRNEHMIQKAVHRAKQNGARVRFLQADAASMPFPDETFDVIFTESVTAFTQGNSAIREYLRVLKPKGVLYDRELAFAKPLTTAQKKELQSFYGLHHLRTVPAWLRLMRKSGFHQCSASRFSKLKKTANDNDPFRVIDHELFAKPDAVAMMMNNERLMSKYSRVMGSVVITARKT</sequence>
<dbReference type="InterPro" id="IPR029063">
    <property type="entry name" value="SAM-dependent_MTases_sf"/>
</dbReference>
<dbReference type="AlphaFoldDB" id="A0A4P6F0M3"/>
<dbReference type="Gene3D" id="3.40.50.150">
    <property type="entry name" value="Vaccinia Virus protein VP39"/>
    <property type="match status" value="1"/>
</dbReference>
<accession>A0A4P6F0M3</accession>
<dbReference type="CDD" id="cd02440">
    <property type="entry name" value="AdoMet_MTases"/>
    <property type="match status" value="1"/>
</dbReference>
<feature type="domain" description="Methyltransferase" evidence="1">
    <location>
        <begin position="38"/>
        <end position="129"/>
    </location>
</feature>
<dbReference type="GO" id="GO:0032259">
    <property type="term" value="P:methylation"/>
    <property type="evidence" value="ECO:0007669"/>
    <property type="project" value="UniProtKB-KW"/>
</dbReference>
<organism evidence="2 3">
    <name type="scientific">Paenibacillus protaetiae</name>
    <dbReference type="NCBI Taxonomy" id="2509456"/>
    <lineage>
        <taxon>Bacteria</taxon>
        <taxon>Bacillati</taxon>
        <taxon>Bacillota</taxon>
        <taxon>Bacilli</taxon>
        <taxon>Bacillales</taxon>
        <taxon>Paenibacillaceae</taxon>
        <taxon>Paenibacillus</taxon>
    </lineage>
</organism>
<dbReference type="InterPro" id="IPR041698">
    <property type="entry name" value="Methyltransf_25"/>
</dbReference>
<proteinExistence type="predicted"/>
<gene>
    <name evidence="2" type="ORF">ET464_09180</name>
</gene>